<name>A0ABT0R370_9MICO</name>
<evidence type="ECO:0000313" key="2">
    <source>
        <dbReference type="EMBL" id="MCL6424367.1"/>
    </source>
</evidence>
<organism evidence="2 3">
    <name type="scientific">Brachybacterium equifaecis</name>
    <dbReference type="NCBI Taxonomy" id="2910770"/>
    <lineage>
        <taxon>Bacteria</taxon>
        <taxon>Bacillati</taxon>
        <taxon>Actinomycetota</taxon>
        <taxon>Actinomycetes</taxon>
        <taxon>Micrococcales</taxon>
        <taxon>Dermabacteraceae</taxon>
        <taxon>Brachybacterium</taxon>
    </lineage>
</organism>
<sequence>MSTKISARAASARESARKADGKFGSYEYERADAVDLAGSAGSAVDLYGTDDWIGLGEDTPAVDPIALERARERMAVAEAERDFQVETARRAAGSARAREMADEVEVWSAILEDEGLGEIPERRGEDDADDSRPDAEEAARAEARARRLASLPSISDLRERENAYDQDVFTPAFIARMRRVAAVEASSVPMAPAMDADDLVSEAAVEIHQRIARGDRGFVEAGTGHVASSFARTIMHAKAVRSTGEKASRNITGRSEYARRRAEEEARLGHSLTRVQEDNLAHEVRMSMPVSNRPSEGFHRLAPALSIDASEGDSLTMSTPDPFDRSLTTESERRIEQTVDRIEQALENGELSARTMRERPWFGVSRVVSLSEPWREEIPEPQPKSLSGSRSTRLIAVVAKAGGADTVARTYLDGNLPERETEALFAAFPDADQHQRELVANFLVDSADRYGSQMAQTLFTSSVAMARTDASDAHEKLRSVLAEV</sequence>
<reference evidence="2" key="1">
    <citation type="submission" date="2022-02" db="EMBL/GenBank/DDBJ databases">
        <authorList>
            <person name="Lee M."/>
            <person name="Kim S.-J."/>
            <person name="Jung M.-Y."/>
        </authorList>
    </citation>
    <scope>NUCLEOTIDE SEQUENCE</scope>
    <source>
        <strain evidence="2">JHP9</strain>
    </source>
</reference>
<keyword evidence="3" id="KW-1185">Reference proteome</keyword>
<protein>
    <submittedName>
        <fullName evidence="2">Uncharacterized protein</fullName>
    </submittedName>
</protein>
<dbReference type="Proteomes" id="UP001203761">
    <property type="component" value="Unassembled WGS sequence"/>
</dbReference>
<dbReference type="RefSeq" id="WP_249738447.1">
    <property type="nucleotide sequence ID" value="NZ_JAKNCJ010000012.1"/>
</dbReference>
<proteinExistence type="predicted"/>
<dbReference type="EMBL" id="JAKNCJ010000012">
    <property type="protein sequence ID" value="MCL6424367.1"/>
    <property type="molecule type" value="Genomic_DNA"/>
</dbReference>
<gene>
    <name evidence="2" type="ORF">Bequi_13435</name>
</gene>
<feature type="region of interest" description="Disordered" evidence="1">
    <location>
        <begin position="115"/>
        <end position="144"/>
    </location>
</feature>
<feature type="compositionally biased region" description="Low complexity" evidence="1">
    <location>
        <begin position="1"/>
        <end position="13"/>
    </location>
</feature>
<accession>A0ABT0R370</accession>
<evidence type="ECO:0000256" key="1">
    <source>
        <dbReference type="SAM" id="MobiDB-lite"/>
    </source>
</evidence>
<feature type="region of interest" description="Disordered" evidence="1">
    <location>
        <begin position="1"/>
        <end position="20"/>
    </location>
</feature>
<comment type="caution">
    <text evidence="2">The sequence shown here is derived from an EMBL/GenBank/DDBJ whole genome shotgun (WGS) entry which is preliminary data.</text>
</comment>
<evidence type="ECO:0000313" key="3">
    <source>
        <dbReference type="Proteomes" id="UP001203761"/>
    </source>
</evidence>
<feature type="compositionally biased region" description="Basic and acidic residues" evidence="1">
    <location>
        <begin position="119"/>
        <end position="144"/>
    </location>
</feature>